<gene>
    <name evidence="1" type="ORF">Pan216_09650</name>
</gene>
<proteinExistence type="predicted"/>
<evidence type="ECO:0000313" key="2">
    <source>
        <dbReference type="Proteomes" id="UP000317093"/>
    </source>
</evidence>
<dbReference type="Proteomes" id="UP000317093">
    <property type="component" value="Chromosome"/>
</dbReference>
<dbReference type="KEGG" id="knv:Pan216_09650"/>
<accession>A0A518AZE0</accession>
<protein>
    <submittedName>
        <fullName evidence="1">Uncharacterized protein</fullName>
    </submittedName>
</protein>
<dbReference type="OrthoDB" id="9962263at2"/>
<organism evidence="1 2">
    <name type="scientific">Kolteria novifilia</name>
    <dbReference type="NCBI Taxonomy" id="2527975"/>
    <lineage>
        <taxon>Bacteria</taxon>
        <taxon>Pseudomonadati</taxon>
        <taxon>Planctomycetota</taxon>
        <taxon>Planctomycetia</taxon>
        <taxon>Kolteriales</taxon>
        <taxon>Kolteriaceae</taxon>
        <taxon>Kolteria</taxon>
    </lineage>
</organism>
<keyword evidence="2" id="KW-1185">Reference proteome</keyword>
<reference evidence="1 2" key="1">
    <citation type="submission" date="2019-02" db="EMBL/GenBank/DDBJ databases">
        <title>Deep-cultivation of Planctomycetes and their phenomic and genomic characterization uncovers novel biology.</title>
        <authorList>
            <person name="Wiegand S."/>
            <person name="Jogler M."/>
            <person name="Boedeker C."/>
            <person name="Pinto D."/>
            <person name="Vollmers J."/>
            <person name="Rivas-Marin E."/>
            <person name="Kohn T."/>
            <person name="Peeters S.H."/>
            <person name="Heuer A."/>
            <person name="Rast P."/>
            <person name="Oberbeckmann S."/>
            <person name="Bunk B."/>
            <person name="Jeske O."/>
            <person name="Meyerdierks A."/>
            <person name="Storesund J.E."/>
            <person name="Kallscheuer N."/>
            <person name="Luecker S."/>
            <person name="Lage O.M."/>
            <person name="Pohl T."/>
            <person name="Merkel B.J."/>
            <person name="Hornburger P."/>
            <person name="Mueller R.-W."/>
            <person name="Bruemmer F."/>
            <person name="Labrenz M."/>
            <person name="Spormann A.M."/>
            <person name="Op den Camp H."/>
            <person name="Overmann J."/>
            <person name="Amann R."/>
            <person name="Jetten M.S.M."/>
            <person name="Mascher T."/>
            <person name="Medema M.H."/>
            <person name="Devos D.P."/>
            <person name="Kaster A.-K."/>
            <person name="Ovreas L."/>
            <person name="Rohde M."/>
            <person name="Galperin M.Y."/>
            <person name="Jogler C."/>
        </authorList>
    </citation>
    <scope>NUCLEOTIDE SEQUENCE [LARGE SCALE GENOMIC DNA]</scope>
    <source>
        <strain evidence="1 2">Pan216</strain>
    </source>
</reference>
<dbReference type="RefSeq" id="WP_145255484.1">
    <property type="nucleotide sequence ID" value="NZ_CP036279.1"/>
</dbReference>
<dbReference type="EMBL" id="CP036279">
    <property type="protein sequence ID" value="QDU60128.1"/>
    <property type="molecule type" value="Genomic_DNA"/>
</dbReference>
<dbReference type="AlphaFoldDB" id="A0A518AZE0"/>
<name>A0A518AZE0_9BACT</name>
<sequence>MSCGCGHESSDPMIHQFDLAALTSLQASAAAEMTQEFSTQQIWLIEGQPTVATGTADGKKGCVTVPIFGIPLKLCWEIREVDPFPPEVSIRVRFSVSHNGSEYFSVILLMKCEDVLNPSTCSVTVESENVLMEAYRPSCNWSCLRRCAPGCIRCGTNYWCWAACAGACVLRCCRV</sequence>
<evidence type="ECO:0000313" key="1">
    <source>
        <dbReference type="EMBL" id="QDU60128.1"/>
    </source>
</evidence>